<feature type="domain" description="SAM" evidence="3">
    <location>
        <begin position="1"/>
        <end position="56"/>
    </location>
</feature>
<dbReference type="InParanoid" id="F0ZTM3"/>
<dbReference type="VEuPathDB" id="AmoebaDB:DICPUDRAFT_89090"/>
<evidence type="ECO:0000259" key="3">
    <source>
        <dbReference type="PROSITE" id="PS50105"/>
    </source>
</evidence>
<dbReference type="KEGG" id="dpp:DICPUDRAFT_89090"/>
<organism evidence="4 5">
    <name type="scientific">Dictyostelium purpureum</name>
    <name type="common">Slime mold</name>
    <dbReference type="NCBI Taxonomy" id="5786"/>
    <lineage>
        <taxon>Eukaryota</taxon>
        <taxon>Amoebozoa</taxon>
        <taxon>Evosea</taxon>
        <taxon>Eumycetozoa</taxon>
        <taxon>Dictyostelia</taxon>
        <taxon>Dictyosteliales</taxon>
        <taxon>Dictyosteliaceae</taxon>
        <taxon>Dictyostelium</taxon>
    </lineage>
</organism>
<accession>F0ZTM3</accession>
<evidence type="ECO:0000313" key="4">
    <source>
        <dbReference type="EMBL" id="EGC32697.1"/>
    </source>
</evidence>
<dbReference type="EMBL" id="GL871179">
    <property type="protein sequence ID" value="EGC32697.1"/>
    <property type="molecule type" value="Genomic_DNA"/>
</dbReference>
<dbReference type="CDD" id="cd00821">
    <property type="entry name" value="PH"/>
    <property type="match status" value="1"/>
</dbReference>
<feature type="compositionally biased region" description="Basic and acidic residues" evidence="1">
    <location>
        <begin position="55"/>
        <end position="70"/>
    </location>
</feature>
<dbReference type="Gene3D" id="2.30.29.30">
    <property type="entry name" value="Pleckstrin-homology domain (PH domain)/Phosphotyrosine-binding domain (PTB)"/>
    <property type="match status" value="1"/>
</dbReference>
<dbReference type="Gene3D" id="1.10.150.50">
    <property type="entry name" value="Transcription Factor, Ets-1"/>
    <property type="match status" value="1"/>
</dbReference>
<dbReference type="GO" id="GO:0044351">
    <property type="term" value="P:macropinocytosis"/>
    <property type="evidence" value="ECO:0007669"/>
    <property type="project" value="EnsemblProtists"/>
</dbReference>
<dbReference type="GeneID" id="10508390"/>
<proteinExistence type="predicted"/>
<dbReference type="PANTHER" id="PTHR12301">
    <property type="entry name" value="SAM-DOMAIN, SH3 AND NUCLEAR LOCALIZATION SIGNALS PROTEIN RELATED"/>
    <property type="match status" value="1"/>
</dbReference>
<feature type="region of interest" description="Disordered" evidence="1">
    <location>
        <begin position="55"/>
        <end position="125"/>
    </location>
</feature>
<dbReference type="InterPro" id="IPR051725">
    <property type="entry name" value="SAM-SH3_domain_protein"/>
</dbReference>
<dbReference type="PROSITE" id="PS50105">
    <property type="entry name" value="SAM_DOMAIN"/>
    <property type="match status" value="1"/>
</dbReference>
<sequence>MSTLEQYLKVIGLESYQSIMIDNGYDDPELIAELTEDDLVAIGVKKGHAKRAFLKSKELSNKTVHTHEASPDISSNSSSSSAPPNSQQPPAKERTTTISIGKKGNDDDEDSGDEKDDKPSGPMLQSKVLHEGFVQKKGNEGFFGSKMFQKRYFKIYEEGRLAYFKNSHDVSPINVIEMRGALSVDDMENKNTGFKLSMKTSARVYWLVCQKLDEKQKWVQVIKSQITPPVVPKAVDPNEIKPYLQHREEPSQCASTRFDSPLSWGAIEKQSENGMIRLHIHSNGKLFVEEIRAIELDENNQVIIKDLPKEIDERSVHFLSLSEPAAFVMEQTYYHDEKTPEKMLEKLIGKEIEVSVPREDKFDEPVVFKGELIYNPKESQYALQNRETNTIHFLKTHEAISYNLLENQVEPIFKESQLDWIVAGNEKKHLIKLSYNSENLFKWHSNYVAVLNPRETEMEFRGWFTIENESGKTFNNTNVILVREPSEKKVDEKKDSDSDSALPVALPKLGGFKLGKLPSFGGDSSSTPAEPEKRIYRYEIPHKTTLKNNEQKQICFVSTKLPVRSFDFISFDTPKYTKYTNVNKDHGAVATAHVDSSVQFTWNLPYTIPAGSMKLQRQLKDHFGSDIVNSFEIEHFNPSDIVTLPLQPLGKVSATRTQTGYNFDINNLYIVETYEIRVNNGREEPVRITVEESMYRWEFFEITSSQLTDSNGTTNIKFINHPTHPRRVQWVLNIPPLDGKVIKYSVFYSGLSLPESMMPKK</sequence>
<dbReference type="PANTHER" id="PTHR12301:SF11">
    <property type="entry name" value="PH DOMAIN-CONTAINING PROTEIN"/>
    <property type="match status" value="1"/>
</dbReference>
<dbReference type="SMART" id="SM00233">
    <property type="entry name" value="PH"/>
    <property type="match status" value="1"/>
</dbReference>
<dbReference type="Pfam" id="PF00536">
    <property type="entry name" value="SAM_1"/>
    <property type="match status" value="1"/>
</dbReference>
<dbReference type="GO" id="GO:1902531">
    <property type="term" value="P:regulation of intracellular signal transduction"/>
    <property type="evidence" value="ECO:0000318"/>
    <property type="project" value="GO_Central"/>
</dbReference>
<evidence type="ECO:0000313" key="5">
    <source>
        <dbReference type="Proteomes" id="UP000001064"/>
    </source>
</evidence>
<name>F0ZTM3_DICPU</name>
<reference evidence="5" key="1">
    <citation type="journal article" date="2011" name="Genome Biol.">
        <title>Comparative genomics of the social amoebae Dictyostelium discoideum and Dictyostelium purpureum.</title>
        <authorList>
            <consortium name="US DOE Joint Genome Institute (JGI-PGF)"/>
            <person name="Sucgang R."/>
            <person name="Kuo A."/>
            <person name="Tian X."/>
            <person name="Salerno W."/>
            <person name="Parikh A."/>
            <person name="Feasley C.L."/>
            <person name="Dalin E."/>
            <person name="Tu H."/>
            <person name="Huang E."/>
            <person name="Barry K."/>
            <person name="Lindquist E."/>
            <person name="Shapiro H."/>
            <person name="Bruce D."/>
            <person name="Schmutz J."/>
            <person name="Salamov A."/>
            <person name="Fey P."/>
            <person name="Gaudet P."/>
            <person name="Anjard C."/>
            <person name="Babu M.M."/>
            <person name="Basu S."/>
            <person name="Bushmanova Y."/>
            <person name="van der Wel H."/>
            <person name="Katoh-Kurasawa M."/>
            <person name="Dinh C."/>
            <person name="Coutinho P.M."/>
            <person name="Saito T."/>
            <person name="Elias M."/>
            <person name="Schaap P."/>
            <person name="Kay R.R."/>
            <person name="Henrissat B."/>
            <person name="Eichinger L."/>
            <person name="Rivero F."/>
            <person name="Putnam N.H."/>
            <person name="West C.M."/>
            <person name="Loomis W.F."/>
            <person name="Chisholm R.L."/>
            <person name="Shaulsky G."/>
            <person name="Strassmann J.E."/>
            <person name="Queller D.C."/>
            <person name="Kuspa A."/>
            <person name="Grigoriev I.V."/>
        </authorList>
    </citation>
    <scope>NUCLEOTIDE SEQUENCE [LARGE SCALE GENOMIC DNA]</scope>
    <source>
        <strain evidence="5">QSDP1</strain>
    </source>
</reference>
<dbReference type="RefSeq" id="XP_003290766.1">
    <property type="nucleotide sequence ID" value="XM_003290718.1"/>
</dbReference>
<dbReference type="Proteomes" id="UP000001064">
    <property type="component" value="Unassembled WGS sequence"/>
</dbReference>
<evidence type="ECO:0000259" key="2">
    <source>
        <dbReference type="PROSITE" id="PS50003"/>
    </source>
</evidence>
<dbReference type="OMA" id="RDDHFDE"/>
<dbReference type="SUPFAM" id="SSF47769">
    <property type="entry name" value="SAM/Pointed domain"/>
    <property type="match status" value="1"/>
</dbReference>
<dbReference type="OrthoDB" id="1919336at2759"/>
<dbReference type="eggNOG" id="ENOG502RDPA">
    <property type="taxonomic scope" value="Eukaryota"/>
</dbReference>
<dbReference type="InterPro" id="IPR001849">
    <property type="entry name" value="PH_domain"/>
</dbReference>
<evidence type="ECO:0000256" key="1">
    <source>
        <dbReference type="SAM" id="MobiDB-lite"/>
    </source>
</evidence>
<dbReference type="PROSITE" id="PS50003">
    <property type="entry name" value="PH_DOMAIN"/>
    <property type="match status" value="1"/>
</dbReference>
<keyword evidence="5" id="KW-1185">Reference proteome</keyword>
<dbReference type="SUPFAM" id="SSF50729">
    <property type="entry name" value="PH domain-like"/>
    <property type="match status" value="1"/>
</dbReference>
<feature type="compositionally biased region" description="Low complexity" evidence="1">
    <location>
        <begin position="74"/>
        <end position="90"/>
    </location>
</feature>
<dbReference type="AlphaFoldDB" id="F0ZTM3"/>
<dbReference type="InterPro" id="IPR011993">
    <property type="entry name" value="PH-like_dom_sf"/>
</dbReference>
<evidence type="ECO:0008006" key="6">
    <source>
        <dbReference type="Google" id="ProtNLM"/>
    </source>
</evidence>
<protein>
    <recommendedName>
        <fullName evidence="6">PH domain-containing protein</fullName>
    </recommendedName>
</protein>
<dbReference type="InterPro" id="IPR001660">
    <property type="entry name" value="SAM"/>
</dbReference>
<dbReference type="Pfam" id="PF00169">
    <property type="entry name" value="PH"/>
    <property type="match status" value="1"/>
</dbReference>
<feature type="domain" description="PH" evidence="2">
    <location>
        <begin position="127"/>
        <end position="227"/>
    </location>
</feature>
<dbReference type="SMART" id="SM00454">
    <property type="entry name" value="SAM"/>
    <property type="match status" value="1"/>
</dbReference>
<dbReference type="InterPro" id="IPR013761">
    <property type="entry name" value="SAM/pointed_sf"/>
</dbReference>
<gene>
    <name evidence="4" type="ORF">DICPUDRAFT_89090</name>
</gene>